<evidence type="ECO:0000259" key="2">
    <source>
        <dbReference type="Pfam" id="PF08327"/>
    </source>
</evidence>
<dbReference type="InterPro" id="IPR023393">
    <property type="entry name" value="START-like_dom_sf"/>
</dbReference>
<feature type="domain" description="Activator of Hsp90 ATPase homologue 1/2-like C-terminal" evidence="2">
    <location>
        <begin position="17"/>
        <end position="154"/>
    </location>
</feature>
<evidence type="ECO:0000256" key="1">
    <source>
        <dbReference type="ARBA" id="ARBA00006817"/>
    </source>
</evidence>
<comment type="similarity">
    <text evidence="1">Belongs to the AHA1 family.</text>
</comment>
<proteinExistence type="inferred from homology"/>
<name>A0A9Q6HPT1_9STAP</name>
<dbReference type="InterPro" id="IPR013538">
    <property type="entry name" value="ASHA1/2-like_C"/>
</dbReference>
<dbReference type="Proteomes" id="UP000241960">
    <property type="component" value="Unassembled WGS sequence"/>
</dbReference>
<evidence type="ECO:0000313" key="4">
    <source>
        <dbReference type="Proteomes" id="UP000241960"/>
    </source>
</evidence>
<protein>
    <submittedName>
        <fullName evidence="3">SRPBCC domain-containing protein</fullName>
    </submittedName>
</protein>
<accession>A0A9Q6HPT1</accession>
<dbReference type="SUPFAM" id="SSF55961">
    <property type="entry name" value="Bet v1-like"/>
    <property type="match status" value="1"/>
</dbReference>
<dbReference type="CDD" id="cd07814">
    <property type="entry name" value="SRPBCC_CalC_Aha1-like"/>
    <property type="match status" value="1"/>
</dbReference>
<comment type="caution">
    <text evidence="3">The sequence shown here is derived from an EMBL/GenBank/DDBJ whole genome shotgun (WGS) entry which is preliminary data.</text>
</comment>
<dbReference type="Pfam" id="PF08327">
    <property type="entry name" value="AHSA1"/>
    <property type="match status" value="1"/>
</dbReference>
<sequence length="157" mass="17769">MSIQIEQNKIIFIRNFNATADQIFNAYTEQALFEQWFHPKGAITEVYTFNVQTEGNAFFAIRGPQGTSYTVTNYNDVQRPTLIDYYDYFADQDGNIDKTMAGMHNTIHIKDNKDGTTTIKSIAELPDAEAAQQLLDMGVEEGMDGTFDNLEALVKTF</sequence>
<dbReference type="RefSeq" id="WP_046835814.1">
    <property type="nucleotide sequence ID" value="NZ_CP018199.1"/>
</dbReference>
<evidence type="ECO:0000313" key="3">
    <source>
        <dbReference type="EMBL" id="PTI75864.1"/>
    </source>
</evidence>
<organism evidence="3 4">
    <name type="scientific">Staphylococcus succinus</name>
    <dbReference type="NCBI Taxonomy" id="61015"/>
    <lineage>
        <taxon>Bacteria</taxon>
        <taxon>Bacillati</taxon>
        <taxon>Bacillota</taxon>
        <taxon>Bacilli</taxon>
        <taxon>Bacillales</taxon>
        <taxon>Staphylococcaceae</taxon>
        <taxon>Staphylococcus</taxon>
    </lineage>
</organism>
<reference evidence="3 4" key="1">
    <citation type="journal article" date="2016" name="Front. Microbiol.">
        <title>Comprehensive Phylogenetic Analysis of Bovine Non-aureus Staphylococci Species Based on Whole-Genome Sequencing.</title>
        <authorList>
            <person name="Naushad S."/>
            <person name="Barkema H.W."/>
            <person name="Luby C."/>
            <person name="Condas L.A."/>
            <person name="Nobrega D.B."/>
            <person name="Carson D.A."/>
            <person name="De Buck J."/>
        </authorList>
    </citation>
    <scope>NUCLEOTIDE SEQUENCE [LARGE SCALE GENOMIC DNA]</scope>
    <source>
        <strain evidence="3 4">SNUC 1231</strain>
    </source>
</reference>
<dbReference type="AlphaFoldDB" id="A0A9Q6HPT1"/>
<gene>
    <name evidence="3" type="ORF">BU058_06350</name>
</gene>
<dbReference type="EMBL" id="PZFQ01000016">
    <property type="protein sequence ID" value="PTI75864.1"/>
    <property type="molecule type" value="Genomic_DNA"/>
</dbReference>
<dbReference type="GeneID" id="93719646"/>
<dbReference type="Gene3D" id="3.30.530.20">
    <property type="match status" value="1"/>
</dbReference>